<accession>U6KWL1</accession>
<dbReference type="OrthoDB" id="331677at2759"/>
<dbReference type="InterPro" id="IPR015943">
    <property type="entry name" value="WD40/YVTN_repeat-like_dom_sf"/>
</dbReference>
<dbReference type="VEuPathDB" id="ToxoDB:ETH2_1131800"/>
<protein>
    <submittedName>
        <fullName evidence="2">Uncharacterized protein</fullName>
    </submittedName>
</protein>
<dbReference type="GeneID" id="25253227"/>
<name>U6KWL1_EIMTE</name>
<dbReference type="EMBL" id="HG675716">
    <property type="protein sequence ID" value="CDJ42361.1"/>
    <property type="molecule type" value="Genomic_DNA"/>
</dbReference>
<proteinExistence type="predicted"/>
<reference evidence="2" key="2">
    <citation type="submission" date="2013-10" db="EMBL/GenBank/DDBJ databases">
        <authorList>
            <person name="Aslett M."/>
        </authorList>
    </citation>
    <scope>NUCLEOTIDE SEQUENCE [LARGE SCALE GENOMIC DNA]</scope>
    <source>
        <strain evidence="2">Houghton</strain>
    </source>
</reference>
<dbReference type="Proteomes" id="UP000030747">
    <property type="component" value="Unassembled WGS sequence"/>
</dbReference>
<organism evidence="2 3">
    <name type="scientific">Eimeria tenella</name>
    <name type="common">Coccidian parasite</name>
    <dbReference type="NCBI Taxonomy" id="5802"/>
    <lineage>
        <taxon>Eukaryota</taxon>
        <taxon>Sar</taxon>
        <taxon>Alveolata</taxon>
        <taxon>Apicomplexa</taxon>
        <taxon>Conoidasida</taxon>
        <taxon>Coccidia</taxon>
        <taxon>Eucoccidiorida</taxon>
        <taxon>Eimeriorina</taxon>
        <taxon>Eimeriidae</taxon>
        <taxon>Eimeria</taxon>
    </lineage>
</organism>
<evidence type="ECO:0000313" key="3">
    <source>
        <dbReference type="Proteomes" id="UP000030747"/>
    </source>
</evidence>
<feature type="region of interest" description="Disordered" evidence="1">
    <location>
        <begin position="1"/>
        <end position="114"/>
    </location>
</feature>
<dbReference type="SUPFAM" id="SSF50978">
    <property type="entry name" value="WD40 repeat-like"/>
    <property type="match status" value="1"/>
</dbReference>
<evidence type="ECO:0000313" key="2">
    <source>
        <dbReference type="EMBL" id="CDJ42361.1"/>
    </source>
</evidence>
<dbReference type="AlphaFoldDB" id="U6KWL1"/>
<dbReference type="VEuPathDB" id="ToxoDB:ETH_00020545"/>
<dbReference type="Gene3D" id="2.130.10.10">
    <property type="entry name" value="YVTN repeat-like/Quinoprotein amine dehydrogenase"/>
    <property type="match status" value="1"/>
</dbReference>
<feature type="compositionally biased region" description="Low complexity" evidence="1">
    <location>
        <begin position="49"/>
        <end position="83"/>
    </location>
</feature>
<sequence length="636" mass="65802">MLSKQTRGAPPDPRGAAAGPEFGGLPIPYYSEDTDEEIFDGSSSRRFEPLQPLQQFALQQQQQPVPGAYSSLGSSSSGNLAAAGPPPRCGEGPLGAPGGPPGGPQGVLARRGGAEAGAGVVEPAGLLGLEKEGHVGEETCSNSGSPRGDSSSSRRSLWQQWAEHNLNLDSYGGDLEQLYLDCNGWKPRAAATAAAAAPAAAAAVAPKFKKQTAIVNPPLVNTMDARHQHGLLYTATEAAEPAAAAAAASSLNIYSAADLSLIQTTQIQTKAINCLDVTSDLLACGDDNGCLHFFDPFTLQRRSKLATAPAGSWGFSFEINDLRICRGDGKLLAVQTARRYPFGFLLLDISSQKALCFSDRQTNGYWLHAVDVEPSPFCPYGSSCCCCSSCSSSSSSVLRSSSSSSIFAVGESSATGIFSLLHLDCRLQHPVVMEVKRNKQMLWPLRVQDYNVFVNDIFPQGDFEGRIEQIDFRMTHSSNPPLAYAVEGQRVEDIRLFKRELYVLSSAPEGEMAVWRPSVGCGVLGSGSMGSGSMGSTGGVGGLWGAAKGAQRVAAVDRFDAHNWKDPLKLLLLYETTAAAAAAATAATAAAAGPADPAAADPAAAANPAVGAAAAAVGGAAAAAAAAAAAPARAAV</sequence>
<dbReference type="InterPro" id="IPR036322">
    <property type="entry name" value="WD40_repeat_dom_sf"/>
</dbReference>
<keyword evidence="3" id="KW-1185">Reference proteome</keyword>
<dbReference type="RefSeq" id="XP_013233111.1">
    <property type="nucleotide sequence ID" value="XM_013377657.1"/>
</dbReference>
<reference evidence="2" key="1">
    <citation type="submission" date="2013-10" db="EMBL/GenBank/DDBJ databases">
        <title>Genomic analysis of the causative agents of coccidiosis in chickens.</title>
        <authorList>
            <person name="Reid A.J."/>
            <person name="Blake D."/>
            <person name="Billington K."/>
            <person name="Browne H."/>
            <person name="Dunn M."/>
            <person name="Hung S."/>
            <person name="Kawahara F."/>
            <person name="Miranda-Saavedra D."/>
            <person name="Mourier T."/>
            <person name="Nagra H."/>
            <person name="Otto T.D."/>
            <person name="Rawlings N."/>
            <person name="Sanchez A."/>
            <person name="Sanders M."/>
            <person name="Subramaniam C."/>
            <person name="Tay Y."/>
            <person name="Dear P."/>
            <person name="Doerig C."/>
            <person name="Gruber A."/>
            <person name="Parkinson J."/>
            <person name="Shirley M."/>
            <person name="Wan K.L."/>
            <person name="Berriman M."/>
            <person name="Tomley F."/>
            <person name="Pain A."/>
        </authorList>
    </citation>
    <scope>NUCLEOTIDE SEQUENCE [LARGE SCALE GENOMIC DNA]</scope>
    <source>
        <strain evidence="2">Houghton</strain>
    </source>
</reference>
<evidence type="ECO:0000256" key="1">
    <source>
        <dbReference type="SAM" id="MobiDB-lite"/>
    </source>
</evidence>
<gene>
    <name evidence="2" type="ORF">ETH_00020545</name>
</gene>